<evidence type="ECO:0000256" key="4">
    <source>
        <dbReference type="SAM" id="MobiDB-lite"/>
    </source>
</evidence>
<dbReference type="PANTHER" id="PTHR24198">
    <property type="entry name" value="ANKYRIN REPEAT AND PROTEIN KINASE DOMAIN-CONTAINING PROTEIN"/>
    <property type="match status" value="1"/>
</dbReference>
<keyword evidence="3" id="KW-0539">Nucleus</keyword>
<evidence type="ECO:0000256" key="2">
    <source>
        <dbReference type="ARBA" id="ARBA00023043"/>
    </source>
</evidence>
<organism evidence="6 7">
    <name type="scientific">Zopfia rhizophila CBS 207.26</name>
    <dbReference type="NCBI Taxonomy" id="1314779"/>
    <lineage>
        <taxon>Eukaryota</taxon>
        <taxon>Fungi</taxon>
        <taxon>Dikarya</taxon>
        <taxon>Ascomycota</taxon>
        <taxon>Pezizomycotina</taxon>
        <taxon>Dothideomycetes</taxon>
        <taxon>Dothideomycetes incertae sedis</taxon>
        <taxon>Zopfiaceae</taxon>
        <taxon>Zopfia</taxon>
    </lineage>
</organism>
<dbReference type="InterPro" id="IPR001138">
    <property type="entry name" value="Zn2Cys6_DnaBD"/>
</dbReference>
<dbReference type="Pfam" id="PF12796">
    <property type="entry name" value="Ank_2"/>
    <property type="match status" value="1"/>
</dbReference>
<sequence length="658" mass="74293">MEVERGPISYFPYSHLRYNLRGVQANMERDKRVLHAKIDLPPRIKKGKRTLDFSKCRFCRNSKKKCEPQERQWPGERCQRCLQKGFECSAPQRKRYICSLGPSETPNDRPSMSPSGSGSAQSPSVSVQSTSFNPYTVSPDAVDSSHVHAILSLLSIRTLTLMALTELRTISKALLPATDDLHYQHHRKRIESTFIEYTDLCHRIEQHIQRFPFSDPLVLSAVMECFTSTDATMAASEEDMQAFEDRIESYQNSSHHGLAYILQLKSLLLQLPAHTDKEAARLLFCRGQFFENFKKFLSEDFIELYRSNRFAYSQLFIPCRLIKIPSIRKHIMETVPQDFLGRAFVHMVFDGEVLPVRWKAESLVRDRWNVPDVLGRSIAHLFALRGILISPRFPASVLKCTTVNGLNPLHLLVMGHRTHLCTEIFNDCSDYRNAWDELMYATDCAGCTPIDVAAKLGYEDIVKVLANRWRNPQSNEVAIRLAARNGHFAVVNHLAASGFAADSADDTGRTAYWYAVQRSHYRIVRVLESFAGVDHKDKDGRTPLAEAARQGNAMKLRYLLDLNTQATNDGAVAPPVNPNSRDNEGKTPLILAAEAGQNECVELLHAHPSFVVDEGELLQAADIASKRGDSELSEKLLGQVVRFRQDAFRDGGEVTGQE</sequence>
<dbReference type="OrthoDB" id="3801246at2759"/>
<keyword evidence="7" id="KW-1185">Reference proteome</keyword>
<dbReference type="CDD" id="cd00067">
    <property type="entry name" value="GAL4"/>
    <property type="match status" value="1"/>
</dbReference>
<keyword evidence="2" id="KW-0040">ANK repeat</keyword>
<gene>
    <name evidence="6" type="ORF">K469DRAFT_281305</name>
</gene>
<dbReference type="InterPro" id="IPR002110">
    <property type="entry name" value="Ankyrin_rpt"/>
</dbReference>
<dbReference type="InterPro" id="IPR036770">
    <property type="entry name" value="Ankyrin_rpt-contain_sf"/>
</dbReference>
<feature type="region of interest" description="Disordered" evidence="4">
    <location>
        <begin position="99"/>
        <end position="129"/>
    </location>
</feature>
<dbReference type="Proteomes" id="UP000800200">
    <property type="component" value="Unassembled WGS sequence"/>
</dbReference>
<reference evidence="6" key="1">
    <citation type="journal article" date="2020" name="Stud. Mycol.">
        <title>101 Dothideomycetes genomes: a test case for predicting lifestyles and emergence of pathogens.</title>
        <authorList>
            <person name="Haridas S."/>
            <person name="Albert R."/>
            <person name="Binder M."/>
            <person name="Bloem J."/>
            <person name="Labutti K."/>
            <person name="Salamov A."/>
            <person name="Andreopoulos B."/>
            <person name="Baker S."/>
            <person name="Barry K."/>
            <person name="Bills G."/>
            <person name="Bluhm B."/>
            <person name="Cannon C."/>
            <person name="Castanera R."/>
            <person name="Culley D."/>
            <person name="Daum C."/>
            <person name="Ezra D."/>
            <person name="Gonzalez J."/>
            <person name="Henrissat B."/>
            <person name="Kuo A."/>
            <person name="Liang C."/>
            <person name="Lipzen A."/>
            <person name="Lutzoni F."/>
            <person name="Magnuson J."/>
            <person name="Mondo S."/>
            <person name="Nolan M."/>
            <person name="Ohm R."/>
            <person name="Pangilinan J."/>
            <person name="Park H.-J."/>
            <person name="Ramirez L."/>
            <person name="Alfaro M."/>
            <person name="Sun H."/>
            <person name="Tritt A."/>
            <person name="Yoshinaga Y."/>
            <person name="Zwiers L.-H."/>
            <person name="Turgeon B."/>
            <person name="Goodwin S."/>
            <person name="Spatafora J."/>
            <person name="Crous P."/>
            <person name="Grigoriev I."/>
        </authorList>
    </citation>
    <scope>NUCLEOTIDE SEQUENCE</scope>
    <source>
        <strain evidence="6">CBS 207.26</strain>
    </source>
</reference>
<dbReference type="SMART" id="SM00248">
    <property type="entry name" value="ANK"/>
    <property type="match status" value="5"/>
</dbReference>
<keyword evidence="1" id="KW-0677">Repeat</keyword>
<dbReference type="SUPFAM" id="SSF48403">
    <property type="entry name" value="Ankyrin repeat"/>
    <property type="match status" value="1"/>
</dbReference>
<dbReference type="Pfam" id="PF00023">
    <property type="entry name" value="Ank"/>
    <property type="match status" value="1"/>
</dbReference>
<evidence type="ECO:0000256" key="3">
    <source>
        <dbReference type="ARBA" id="ARBA00023242"/>
    </source>
</evidence>
<dbReference type="EMBL" id="ML994614">
    <property type="protein sequence ID" value="KAF2192974.1"/>
    <property type="molecule type" value="Genomic_DNA"/>
</dbReference>
<dbReference type="GO" id="GO:0008270">
    <property type="term" value="F:zinc ion binding"/>
    <property type="evidence" value="ECO:0007669"/>
    <property type="project" value="InterPro"/>
</dbReference>
<feature type="domain" description="Zn(2)-C6 fungal-type" evidence="5">
    <location>
        <begin position="55"/>
        <end position="90"/>
    </location>
</feature>
<evidence type="ECO:0000259" key="5">
    <source>
        <dbReference type="PROSITE" id="PS50048"/>
    </source>
</evidence>
<dbReference type="AlphaFoldDB" id="A0A6A6EN18"/>
<dbReference type="Gene3D" id="1.25.40.20">
    <property type="entry name" value="Ankyrin repeat-containing domain"/>
    <property type="match status" value="3"/>
</dbReference>
<proteinExistence type="predicted"/>
<evidence type="ECO:0000313" key="7">
    <source>
        <dbReference type="Proteomes" id="UP000800200"/>
    </source>
</evidence>
<dbReference type="PROSITE" id="PS50048">
    <property type="entry name" value="ZN2_CY6_FUNGAL_2"/>
    <property type="match status" value="1"/>
</dbReference>
<evidence type="ECO:0000313" key="6">
    <source>
        <dbReference type="EMBL" id="KAF2192974.1"/>
    </source>
</evidence>
<feature type="compositionally biased region" description="Low complexity" evidence="4">
    <location>
        <begin position="111"/>
        <end position="129"/>
    </location>
</feature>
<dbReference type="GO" id="GO:0000981">
    <property type="term" value="F:DNA-binding transcription factor activity, RNA polymerase II-specific"/>
    <property type="evidence" value="ECO:0007669"/>
    <property type="project" value="InterPro"/>
</dbReference>
<protein>
    <submittedName>
        <fullName evidence="6">Ankyrin</fullName>
    </submittedName>
</protein>
<name>A0A6A6EN18_9PEZI</name>
<dbReference type="PANTHER" id="PTHR24198:SF165">
    <property type="entry name" value="ANKYRIN REPEAT-CONTAINING PROTEIN-RELATED"/>
    <property type="match status" value="1"/>
</dbReference>
<accession>A0A6A6EN18</accession>
<evidence type="ECO:0000256" key="1">
    <source>
        <dbReference type="ARBA" id="ARBA00022737"/>
    </source>
</evidence>